<dbReference type="EMBL" id="JANBVO010000024">
    <property type="protein sequence ID" value="KAJ9141896.1"/>
    <property type="molecule type" value="Genomic_DNA"/>
</dbReference>
<dbReference type="PANTHER" id="PTHR19842:SF2">
    <property type="entry name" value="WD REPEAT PROTEIN (AFU_ORTHOLOGUE AFUA_5G04300)"/>
    <property type="match status" value="1"/>
</dbReference>
<dbReference type="GO" id="GO:0031931">
    <property type="term" value="C:TORC1 complex"/>
    <property type="evidence" value="ECO:0007669"/>
    <property type="project" value="InterPro"/>
</dbReference>
<feature type="repeat" description="WD" evidence="4">
    <location>
        <begin position="1017"/>
        <end position="1039"/>
    </location>
</feature>
<feature type="region of interest" description="Disordered" evidence="5">
    <location>
        <begin position="483"/>
        <end position="533"/>
    </location>
</feature>
<sequence length="1266" mass="142820">MLSSLKAPLRGPVEIIDLTVDDDDDDEVGGHAPAATPGAVSSNASFADSEPPRKKFKPASTQDFSDPSFKQALVLCVQRQVSPYIRQHLAKIKDSLLDKHKLSSDILHRVTTAELVSDFKLHNHSISSDYEHVVALRVEGLVRELVRAPEYRLKSYQEYLDFSPLTFDDSSPERKVTRQIKHEDESLGASRQQAWTNGLGAQQSNHVNGNKDKGEQWPPPESALAPAAAVHSLAERKRHVDADANGRHPESESHPESGPEDAPPAALHPAPQTPIAVRTRTAIPPTTPKNFRSRARDLALKSSRSRRPEDGESNGNQWFTLERRPYMRAQERDEIVHASRKLMELGGDVLKQPHVFHVDFSPYEVRELLQCVERSFDSDPVEEEEPTRRIAKILKKHRRSLPSVLEKLADDKRKFVEEKEWKLQEKKRLFAEQREMNETWKRLREEKQKWEQGGQKMALAQMRSIRKETKRLIEERKKLLAERKKNAKGARKQAQDKGTRDNDDSEQADHWNEIDDTDDDQWPDIQNVVDPEDLGEIEDTEDIVLGRELVDIENFLVDTFAHRTSMRPQLLSCGRDDYDKHEENLRSSSLSSLLLARSITGQNALRDSRRLVNYSNEFRKCREDGLERRVEWTGGAGDIATISWVSNEGFICGTTTHSDFHNQQYNKPGNLLLGSATLGKLCAYADHRVVRPIVSKGDNASEAMRESQDPWLYSSVVSSDYDPVHDRAYTSSFDKTVKAWRVDKSGNSMVLLGTWKHRGNVNFVEAAKHHTGIVATAADVPTGAVRVYKVDENDISNSPYYSLSCSRVLDLEGNPIVTDKWAYFPATMKWGLAKQVRNLLLVGYSPRSLTNDDNDIPEDKRNSGEICLWDGLTGERVKVTSASTQNVFEVLWHPSQPSFIVATSPLKPGFEDRIRTQIRIFRPSDNPDFGHAYSEIQTLDCEALDINELTIMPNSASYSYITAGCTDGKVYVWDTASGDKPIHVLKHGEPHEDIYGDREMEDVGVKFTAWGTTPDRLYTGSSDGVVKVWNVRSHRKPLIRDLLEVPAQVSFGAFSPDKSRLVIGDASGRVFLLSVDDSTEYPAAFVKVSTPDGVKTVRRPIDLEPHPTPDPPTHDEEGNAIMRDVGPTDPTFLLNSGRVKLHPDPTIGAVKGPKYAETGLFRNEAHVDDDPNQPLTFPFVTLQQEVLKSHSGRRRCLRMRDIRQTDETRALHEANQACELEEEARNLRLESLEPETRAELLAERVELDFDGVYSGLVYETDDDTLA</sequence>
<feature type="compositionally biased region" description="Basic and acidic residues" evidence="5">
    <location>
        <begin position="233"/>
        <end position="257"/>
    </location>
</feature>
<dbReference type="PROSITE" id="PS00678">
    <property type="entry name" value="WD_REPEATS_1"/>
    <property type="match status" value="1"/>
</dbReference>
<dbReference type="GO" id="GO:0031929">
    <property type="term" value="P:TOR signaling"/>
    <property type="evidence" value="ECO:0007669"/>
    <property type="project" value="InterPro"/>
</dbReference>
<dbReference type="InterPro" id="IPR019775">
    <property type="entry name" value="WD40_repeat_CS"/>
</dbReference>
<feature type="region of interest" description="Disordered" evidence="5">
    <location>
        <begin position="167"/>
        <end position="317"/>
    </location>
</feature>
<evidence type="ECO:0000313" key="6">
    <source>
        <dbReference type="EMBL" id="KAJ9141896.1"/>
    </source>
</evidence>
<feature type="compositionally biased region" description="Basic and acidic residues" evidence="5">
    <location>
        <begin position="171"/>
        <end position="185"/>
    </location>
</feature>
<dbReference type="InterPro" id="IPR001680">
    <property type="entry name" value="WD40_rpt"/>
</dbReference>
<dbReference type="InterPro" id="IPR015943">
    <property type="entry name" value="WD40/YVTN_repeat-like_dom_sf"/>
</dbReference>
<feature type="compositionally biased region" description="Basic and acidic residues" evidence="5">
    <location>
        <begin position="493"/>
        <end position="513"/>
    </location>
</feature>
<accession>A0AA38RHM8</accession>
<dbReference type="InterPro" id="IPR036322">
    <property type="entry name" value="WD40_repeat_dom_sf"/>
</dbReference>
<protein>
    <submittedName>
        <fullName evidence="6">WD40 repeat-like protein</fullName>
    </submittedName>
</protein>
<evidence type="ECO:0000256" key="5">
    <source>
        <dbReference type="SAM" id="MobiDB-lite"/>
    </source>
</evidence>
<dbReference type="GO" id="GO:0031932">
    <property type="term" value="C:TORC2 complex"/>
    <property type="evidence" value="ECO:0007669"/>
    <property type="project" value="InterPro"/>
</dbReference>
<comment type="similarity">
    <text evidence="1">Belongs to the WD repeat LST8 family.</text>
</comment>
<dbReference type="SMART" id="SM00320">
    <property type="entry name" value="WD40"/>
    <property type="match status" value="5"/>
</dbReference>
<dbReference type="AlphaFoldDB" id="A0AA38RHM8"/>
<keyword evidence="3" id="KW-0677">Repeat</keyword>
<keyword evidence="2 4" id="KW-0853">WD repeat</keyword>
<dbReference type="Gene3D" id="2.130.10.10">
    <property type="entry name" value="YVTN repeat-like/Quinoprotein amine dehydrogenase"/>
    <property type="match status" value="1"/>
</dbReference>
<reference evidence="6" key="1">
    <citation type="submission" date="2022-07" db="EMBL/GenBank/DDBJ databases">
        <title>Fungi with potential for degradation of polypropylene.</title>
        <authorList>
            <person name="Gostincar C."/>
        </authorList>
    </citation>
    <scope>NUCLEOTIDE SEQUENCE</scope>
    <source>
        <strain evidence="6">EXF-13308</strain>
    </source>
</reference>
<proteinExistence type="inferred from homology"/>
<dbReference type="InterPro" id="IPR037588">
    <property type="entry name" value="MLST8"/>
</dbReference>
<evidence type="ECO:0000256" key="2">
    <source>
        <dbReference type="ARBA" id="ARBA00022574"/>
    </source>
</evidence>
<dbReference type="SUPFAM" id="SSF50978">
    <property type="entry name" value="WD40 repeat-like"/>
    <property type="match status" value="1"/>
</dbReference>
<feature type="compositionally biased region" description="Polar residues" evidence="5">
    <location>
        <begin position="189"/>
        <end position="208"/>
    </location>
</feature>
<name>A0AA38RHM8_9PEZI</name>
<dbReference type="Proteomes" id="UP001174694">
    <property type="component" value="Unassembled WGS sequence"/>
</dbReference>
<feature type="compositionally biased region" description="Low complexity" evidence="5">
    <location>
        <begin position="222"/>
        <end position="232"/>
    </location>
</feature>
<dbReference type="PANTHER" id="PTHR19842">
    <property type="entry name" value="G BETA-LIKE PROTEIN GBL"/>
    <property type="match status" value="1"/>
</dbReference>
<dbReference type="GO" id="GO:0032956">
    <property type="term" value="P:regulation of actin cytoskeleton organization"/>
    <property type="evidence" value="ECO:0007669"/>
    <property type="project" value="TreeGrafter"/>
</dbReference>
<gene>
    <name evidence="6" type="ORF">NKR23_g7545</name>
</gene>
<feature type="region of interest" description="Disordered" evidence="5">
    <location>
        <begin position="21"/>
        <end position="64"/>
    </location>
</feature>
<comment type="caution">
    <text evidence="6">The sequence shown here is derived from an EMBL/GenBank/DDBJ whole genome shotgun (WGS) entry which is preliminary data.</text>
</comment>
<evidence type="ECO:0000256" key="3">
    <source>
        <dbReference type="ARBA" id="ARBA00022737"/>
    </source>
</evidence>
<dbReference type="PROSITE" id="PS50082">
    <property type="entry name" value="WD_REPEATS_2"/>
    <property type="match status" value="1"/>
</dbReference>
<evidence type="ECO:0000256" key="4">
    <source>
        <dbReference type="PROSITE-ProRule" id="PRU00221"/>
    </source>
</evidence>
<evidence type="ECO:0000256" key="1">
    <source>
        <dbReference type="ARBA" id="ARBA00009890"/>
    </source>
</evidence>
<organism evidence="6 7">
    <name type="scientific">Pleurostoma richardsiae</name>
    <dbReference type="NCBI Taxonomy" id="41990"/>
    <lineage>
        <taxon>Eukaryota</taxon>
        <taxon>Fungi</taxon>
        <taxon>Dikarya</taxon>
        <taxon>Ascomycota</taxon>
        <taxon>Pezizomycotina</taxon>
        <taxon>Sordariomycetes</taxon>
        <taxon>Sordariomycetidae</taxon>
        <taxon>Calosphaeriales</taxon>
        <taxon>Pleurostomataceae</taxon>
        <taxon>Pleurostoma</taxon>
    </lineage>
</organism>
<keyword evidence="7" id="KW-1185">Reference proteome</keyword>
<evidence type="ECO:0000313" key="7">
    <source>
        <dbReference type="Proteomes" id="UP001174694"/>
    </source>
</evidence>